<dbReference type="InterPro" id="IPR017937">
    <property type="entry name" value="Thioredoxin_CS"/>
</dbReference>
<evidence type="ECO:0000256" key="3">
    <source>
        <dbReference type="ARBA" id="ARBA00022448"/>
    </source>
</evidence>
<feature type="transmembrane region" description="Helical" evidence="18">
    <location>
        <begin position="260"/>
        <end position="283"/>
    </location>
</feature>
<feature type="transmembrane region" description="Helical" evidence="18">
    <location>
        <begin position="180"/>
        <end position="212"/>
    </location>
</feature>
<dbReference type="InterPro" id="IPR022910">
    <property type="entry name" value="Thiol_diS_interchange_DbsD"/>
</dbReference>
<evidence type="ECO:0000256" key="6">
    <source>
        <dbReference type="ARBA" id="ARBA00022692"/>
    </source>
</evidence>
<name>A0A4R5VUS3_9BURK</name>
<dbReference type="EMBL" id="SMYL01000011">
    <property type="protein sequence ID" value="TDK62600.1"/>
    <property type="molecule type" value="Genomic_DNA"/>
</dbReference>
<keyword evidence="5 18" id="KW-0997">Cell inner membrane</keyword>
<evidence type="ECO:0000256" key="2">
    <source>
        <dbReference type="ARBA" id="ARBA00007241"/>
    </source>
</evidence>
<dbReference type="Pfam" id="PF02683">
    <property type="entry name" value="DsbD_TM"/>
    <property type="match status" value="1"/>
</dbReference>
<comment type="function">
    <text evidence="18">Required to facilitate the formation of correct disulfide bonds in some periplasmic proteins and for the assembly of the periplasmic c-type cytochromes. Acts by transferring electrons from cytoplasmic thioredoxin to the periplasm. This transfer involves a cascade of disulfide bond formation and reduction steps.</text>
</comment>
<keyword evidence="14 18" id="KW-1015">Disulfide bond</keyword>
<dbReference type="InterPro" id="IPR036249">
    <property type="entry name" value="Thioredoxin-like_sf"/>
</dbReference>
<sequence>MFHRQSLQLKSLFGQWVLGLALLFTFGASFAETDFLEPEQAFQFSSQQVAPDTITVTYVIADGYYMYRERFKFEALGATLGQPIIPAGQVHFDETFQKNVETYRSTVVVQIPVKALDKTQATFTIKSRAQGCSDKGLCYAPMDSQQKFDSKNFVIGDKPPSTAENDESSKLKNSLQSGRLILIMPLFLLLGLGLAFTPCVLPMVPILSSIIVGEGASVGRHRGLILSLSYSFGMALVYTALGVAAGLLGEGLAAALQNPWVLGAFGLLMVGLSLSMFNVYHLQVPAALQSKLSQVSDQQKAGKLLGVFVMGAISALIVGPCVAAPLASALLYISQTRNVLVGGAALFSMAMGMSVPLILVGLSAGSLLPRAGRWMESVKQLFGVMMLGMALWLVSPVMPTWLVMLGWSILLVGYGVFLIRSGSLVVKVIALALCALGLVEFIGLTTGGREVFAPFAHLTGHGDSQRVEFVRIKSTAELDAALAKAKAQGKPVMLDFYADWCVSCKEMEKFTFTDARIKAKLDTLVLLQADVTANSDDDKVLLKRFSLFGPPGMIFFGLDSVESGRVIGFENADKFAASLERFVGAK</sequence>
<dbReference type="Pfam" id="PF11412">
    <property type="entry name" value="DsbD_N"/>
    <property type="match status" value="1"/>
</dbReference>
<comment type="subcellular location">
    <subcellularLocation>
        <location evidence="1 18">Cell inner membrane</location>
        <topology evidence="1 18">Multi-pass membrane protein</topology>
    </subcellularLocation>
</comment>
<evidence type="ECO:0000256" key="15">
    <source>
        <dbReference type="ARBA" id="ARBA00023284"/>
    </source>
</evidence>
<evidence type="ECO:0000256" key="4">
    <source>
        <dbReference type="ARBA" id="ARBA00022475"/>
    </source>
</evidence>
<comment type="catalytic activity">
    <reaction evidence="17 18">
        <text>[protein]-dithiol + NADP(+) = [protein]-disulfide + NADPH + H(+)</text>
        <dbReference type="Rhea" id="RHEA:18753"/>
        <dbReference type="Rhea" id="RHEA-COMP:10593"/>
        <dbReference type="Rhea" id="RHEA-COMP:10594"/>
        <dbReference type="ChEBI" id="CHEBI:15378"/>
        <dbReference type="ChEBI" id="CHEBI:29950"/>
        <dbReference type="ChEBI" id="CHEBI:50058"/>
        <dbReference type="ChEBI" id="CHEBI:57783"/>
        <dbReference type="ChEBI" id="CHEBI:58349"/>
        <dbReference type="EC" id="1.8.1.8"/>
    </reaction>
</comment>
<dbReference type="PANTHER" id="PTHR32234:SF0">
    <property type="entry name" value="THIOL:DISULFIDE INTERCHANGE PROTEIN DSBD"/>
    <property type="match status" value="1"/>
</dbReference>
<keyword evidence="9 18" id="KW-0249">Electron transport</keyword>
<keyword evidence="8 18" id="KW-0201">Cytochrome c-type biogenesis</keyword>
<dbReference type="InterPro" id="IPR028250">
    <property type="entry name" value="DsbDN"/>
</dbReference>
<comment type="catalytic activity">
    <reaction evidence="16 18">
        <text>[protein]-dithiol + NAD(+) = [protein]-disulfide + NADH + H(+)</text>
        <dbReference type="Rhea" id="RHEA:18749"/>
        <dbReference type="Rhea" id="RHEA-COMP:10593"/>
        <dbReference type="Rhea" id="RHEA-COMP:10594"/>
        <dbReference type="ChEBI" id="CHEBI:15378"/>
        <dbReference type="ChEBI" id="CHEBI:29950"/>
        <dbReference type="ChEBI" id="CHEBI:50058"/>
        <dbReference type="ChEBI" id="CHEBI:57540"/>
        <dbReference type="ChEBI" id="CHEBI:57945"/>
        <dbReference type="EC" id="1.8.1.8"/>
    </reaction>
</comment>
<dbReference type="AlphaFoldDB" id="A0A4R5VUS3"/>
<feature type="disulfide bond" description="Redox-active" evidence="18">
    <location>
        <begin position="199"/>
        <end position="321"/>
    </location>
</feature>
<keyword evidence="7" id="KW-0732">Signal</keyword>
<dbReference type="InterPro" id="IPR013766">
    <property type="entry name" value="Thioredoxin_domain"/>
</dbReference>
<feature type="transmembrane region" description="Helical" evidence="18">
    <location>
        <begin position="224"/>
        <end position="248"/>
    </location>
</feature>
<keyword evidence="21" id="KW-1185">Reference proteome</keyword>
<feature type="disulfide bond" description="Redox-active" evidence="18">
    <location>
        <begin position="501"/>
        <end position="504"/>
    </location>
</feature>
<keyword evidence="3 18" id="KW-0813">Transport</keyword>
<proteinExistence type="inferred from homology"/>
<dbReference type="SUPFAM" id="SSF74863">
    <property type="entry name" value="Thiol:disulfide interchange protein DsbD, N-terminal domain (DsbD-alpha)"/>
    <property type="match status" value="1"/>
</dbReference>
<dbReference type="PROSITE" id="PS00194">
    <property type="entry name" value="THIOREDOXIN_1"/>
    <property type="match status" value="1"/>
</dbReference>
<dbReference type="GO" id="GO:0047134">
    <property type="term" value="F:protein-disulfide reductase [NAD(P)H] activity"/>
    <property type="evidence" value="ECO:0007669"/>
    <property type="project" value="UniProtKB-UniRule"/>
</dbReference>
<evidence type="ECO:0000256" key="12">
    <source>
        <dbReference type="ARBA" id="ARBA00023027"/>
    </source>
</evidence>
<evidence type="ECO:0000256" key="13">
    <source>
        <dbReference type="ARBA" id="ARBA00023136"/>
    </source>
</evidence>
<gene>
    <name evidence="18 20" type="primary">dsbD</name>
    <name evidence="20" type="ORF">E2I14_16480</name>
</gene>
<evidence type="ECO:0000256" key="18">
    <source>
        <dbReference type="HAMAP-Rule" id="MF_00399"/>
    </source>
</evidence>
<dbReference type="InterPro" id="IPR029061">
    <property type="entry name" value="THDP-binding"/>
</dbReference>
<dbReference type="HAMAP" id="MF_00399">
    <property type="entry name" value="DbsD"/>
    <property type="match status" value="1"/>
</dbReference>
<feature type="transmembrane region" description="Helical" evidence="18">
    <location>
        <begin position="424"/>
        <end position="444"/>
    </location>
</feature>
<feature type="transmembrane region" description="Helical" evidence="18">
    <location>
        <begin position="377"/>
        <end position="395"/>
    </location>
</feature>
<evidence type="ECO:0000259" key="19">
    <source>
        <dbReference type="PROSITE" id="PS51352"/>
    </source>
</evidence>
<keyword evidence="4 18" id="KW-1003">Cell membrane</keyword>
<organism evidence="20 21">
    <name type="scientific">Sapientia aquatica</name>
    <dbReference type="NCBI Taxonomy" id="1549640"/>
    <lineage>
        <taxon>Bacteria</taxon>
        <taxon>Pseudomonadati</taxon>
        <taxon>Pseudomonadota</taxon>
        <taxon>Betaproteobacteria</taxon>
        <taxon>Burkholderiales</taxon>
        <taxon>Oxalobacteraceae</taxon>
        <taxon>Sapientia</taxon>
    </lineage>
</organism>
<keyword evidence="11 18" id="KW-0560">Oxidoreductase</keyword>
<feature type="domain" description="Thioredoxin" evidence="19">
    <location>
        <begin position="446"/>
        <end position="584"/>
    </location>
</feature>
<feature type="transmembrane region" description="Helical" evidence="18">
    <location>
        <begin position="304"/>
        <end position="333"/>
    </location>
</feature>
<feature type="transmembrane region" description="Helical" evidence="18">
    <location>
        <begin position="339"/>
        <end position="365"/>
    </location>
</feature>
<dbReference type="NCBIfam" id="NF001419">
    <property type="entry name" value="PRK00293.1"/>
    <property type="match status" value="1"/>
</dbReference>
<evidence type="ECO:0000256" key="10">
    <source>
        <dbReference type="ARBA" id="ARBA00022989"/>
    </source>
</evidence>
<dbReference type="Gene3D" id="2.60.40.1250">
    <property type="entry name" value="Thiol:disulfide interchange protein DsbD, N-terminal domain"/>
    <property type="match status" value="1"/>
</dbReference>
<dbReference type="OrthoDB" id="9811036at2"/>
<dbReference type="GO" id="GO:0009055">
    <property type="term" value="F:electron transfer activity"/>
    <property type="evidence" value="ECO:0007669"/>
    <property type="project" value="UniProtKB-UniRule"/>
</dbReference>
<accession>A0A4R5VUS3</accession>
<evidence type="ECO:0000256" key="5">
    <source>
        <dbReference type="ARBA" id="ARBA00022519"/>
    </source>
</evidence>
<evidence type="ECO:0000256" key="9">
    <source>
        <dbReference type="ARBA" id="ARBA00022982"/>
    </source>
</evidence>
<comment type="caution">
    <text evidence="20">The sequence shown here is derived from an EMBL/GenBank/DDBJ whole genome shotgun (WGS) entry which is preliminary data.</text>
</comment>
<evidence type="ECO:0000256" key="16">
    <source>
        <dbReference type="ARBA" id="ARBA00047388"/>
    </source>
</evidence>
<dbReference type="Proteomes" id="UP000294829">
    <property type="component" value="Unassembled WGS sequence"/>
</dbReference>
<dbReference type="InterPro" id="IPR003834">
    <property type="entry name" value="Cyt_c_assmbl_TM_dom"/>
</dbReference>
<reference evidence="20 21" key="1">
    <citation type="submission" date="2019-03" db="EMBL/GenBank/DDBJ databases">
        <title>Sapientia aquatica gen. nov., sp. nov., isolated from a crater lake.</title>
        <authorList>
            <person name="Felfoldi T."/>
            <person name="Szabo A."/>
            <person name="Toth E."/>
            <person name="Schumann P."/>
            <person name="Keki Z."/>
            <person name="Marialigeti K."/>
            <person name="Mathe I."/>
        </authorList>
    </citation>
    <scope>NUCLEOTIDE SEQUENCE [LARGE SCALE GENOMIC DNA]</scope>
    <source>
        <strain evidence="20 21">SA-152</strain>
    </source>
</reference>
<dbReference type="PROSITE" id="PS51352">
    <property type="entry name" value="THIOREDOXIN_2"/>
    <property type="match status" value="1"/>
</dbReference>
<evidence type="ECO:0000313" key="21">
    <source>
        <dbReference type="Proteomes" id="UP000294829"/>
    </source>
</evidence>
<dbReference type="Gene3D" id="3.40.30.10">
    <property type="entry name" value="Glutaredoxin"/>
    <property type="match status" value="1"/>
</dbReference>
<dbReference type="Pfam" id="PF13899">
    <property type="entry name" value="Thioredoxin_7"/>
    <property type="match status" value="1"/>
</dbReference>
<protein>
    <recommendedName>
        <fullName evidence="18">Thiol:disulfide interchange protein DsbD</fullName>
        <ecNumber evidence="18">1.8.1.8</ecNumber>
    </recommendedName>
    <alternativeName>
        <fullName evidence="18">Protein-disulfide reductase</fullName>
        <shortName evidence="18">Disulfide reductase</shortName>
    </alternativeName>
</protein>
<keyword evidence="12 18" id="KW-0520">NAD</keyword>
<dbReference type="PANTHER" id="PTHR32234">
    <property type="entry name" value="THIOL:DISULFIDE INTERCHANGE PROTEIN DSBD"/>
    <property type="match status" value="1"/>
</dbReference>
<evidence type="ECO:0000256" key="17">
    <source>
        <dbReference type="ARBA" id="ARBA00047804"/>
    </source>
</evidence>
<evidence type="ECO:0000256" key="11">
    <source>
        <dbReference type="ARBA" id="ARBA00023002"/>
    </source>
</evidence>
<keyword evidence="10 18" id="KW-1133">Transmembrane helix</keyword>
<evidence type="ECO:0000256" key="8">
    <source>
        <dbReference type="ARBA" id="ARBA00022748"/>
    </source>
</evidence>
<dbReference type="GO" id="GO:0045454">
    <property type="term" value="P:cell redox homeostasis"/>
    <property type="evidence" value="ECO:0007669"/>
    <property type="project" value="TreeGrafter"/>
</dbReference>
<evidence type="ECO:0000256" key="7">
    <source>
        <dbReference type="ARBA" id="ARBA00022729"/>
    </source>
</evidence>
<keyword evidence="6 18" id="KW-0812">Transmembrane</keyword>
<feature type="disulfide bond" description="Redox-active" evidence="18">
    <location>
        <begin position="132"/>
        <end position="138"/>
    </location>
</feature>
<keyword evidence="15 18" id="KW-0676">Redox-active center</keyword>
<dbReference type="CDD" id="cd02953">
    <property type="entry name" value="DsbDgamma"/>
    <property type="match status" value="1"/>
</dbReference>
<dbReference type="GO" id="GO:0005886">
    <property type="term" value="C:plasma membrane"/>
    <property type="evidence" value="ECO:0007669"/>
    <property type="project" value="UniProtKB-SubCell"/>
</dbReference>
<comment type="similarity">
    <text evidence="2 18">Belongs to the thioredoxin family. DsbD subfamily.</text>
</comment>
<evidence type="ECO:0000256" key="1">
    <source>
        <dbReference type="ARBA" id="ARBA00004429"/>
    </source>
</evidence>
<feature type="transmembrane region" description="Helical" evidence="18">
    <location>
        <begin position="401"/>
        <end position="419"/>
    </location>
</feature>
<dbReference type="GO" id="GO:0017004">
    <property type="term" value="P:cytochrome complex assembly"/>
    <property type="evidence" value="ECO:0007669"/>
    <property type="project" value="UniProtKB-UniRule"/>
</dbReference>
<evidence type="ECO:0000313" key="20">
    <source>
        <dbReference type="EMBL" id="TDK62600.1"/>
    </source>
</evidence>
<keyword evidence="13 18" id="KW-0472">Membrane</keyword>
<dbReference type="EC" id="1.8.1.8" evidence="18"/>
<dbReference type="InterPro" id="IPR036929">
    <property type="entry name" value="DsbDN_sf"/>
</dbReference>
<evidence type="ECO:0000256" key="14">
    <source>
        <dbReference type="ARBA" id="ARBA00023157"/>
    </source>
</evidence>
<dbReference type="SUPFAM" id="SSF52833">
    <property type="entry name" value="Thioredoxin-like"/>
    <property type="match status" value="1"/>
</dbReference>
<dbReference type="InterPro" id="IPR035671">
    <property type="entry name" value="DsbD_gamma"/>
</dbReference>
<dbReference type="RefSeq" id="WP_133330555.1">
    <property type="nucleotide sequence ID" value="NZ_SMYL01000011.1"/>
</dbReference>
<dbReference type="SUPFAM" id="SSF52518">
    <property type="entry name" value="Thiamin diphosphate-binding fold (THDP-binding)"/>
    <property type="match status" value="1"/>
</dbReference>